<organism evidence="1 2">
    <name type="scientific">Vibrio gallaecicus</name>
    <dbReference type="NCBI Taxonomy" id="552386"/>
    <lineage>
        <taxon>Bacteria</taxon>
        <taxon>Pseudomonadati</taxon>
        <taxon>Pseudomonadota</taxon>
        <taxon>Gammaproteobacteria</taxon>
        <taxon>Vibrionales</taxon>
        <taxon>Vibrionaceae</taxon>
        <taxon>Vibrio</taxon>
    </lineage>
</organism>
<protein>
    <submittedName>
        <fullName evidence="1">Uncharacterized protein</fullName>
    </submittedName>
</protein>
<accession>A0ABV4NAZ2</accession>
<dbReference type="EMBL" id="JBFRUW010000028">
    <property type="protein sequence ID" value="MFA0568500.1"/>
    <property type="molecule type" value="Genomic_DNA"/>
</dbReference>
<dbReference type="Proteomes" id="UP001570417">
    <property type="component" value="Unassembled WGS sequence"/>
</dbReference>
<comment type="caution">
    <text evidence="1">The sequence shown here is derived from an EMBL/GenBank/DDBJ whole genome shotgun (WGS) entry which is preliminary data.</text>
</comment>
<dbReference type="RefSeq" id="WP_273293777.1">
    <property type="nucleotide sequence ID" value="NZ_JBFRUW010000028.1"/>
</dbReference>
<keyword evidence="2" id="KW-1185">Reference proteome</keyword>
<name>A0ABV4NAZ2_9VIBR</name>
<sequence>MNKFYTAIGLGFISFQAYAHQLEVSVEALDGTYVGESTYYYDTEYSDLPGFYHEKNSLEHGIHVKYIHELEDWDIFAKYGLGTSELRNSRISEAGARYRLDEKHWFSARIKGQYAKEEYEIDDKVIDPEHQNTITNGEWAEWVILSYRYNMSDILSFPMYIEAEGIVADNDPELMQDKFSIAVGFSHGKYFGELKAGEDLIGLSIGMQFDLSD</sequence>
<proteinExistence type="predicted"/>
<evidence type="ECO:0000313" key="1">
    <source>
        <dbReference type="EMBL" id="MFA0568500.1"/>
    </source>
</evidence>
<reference evidence="1 2" key="1">
    <citation type="journal article" date="2024" name="ISME J.">
        <title>Tailless and filamentous prophages are predominant in marine Vibrio.</title>
        <authorList>
            <person name="Steensen K."/>
            <person name="Seneca J."/>
            <person name="Bartlau N."/>
            <person name="Yu X.A."/>
            <person name="Hussain F.A."/>
            <person name="Polz M.F."/>
        </authorList>
    </citation>
    <scope>NUCLEOTIDE SEQUENCE [LARGE SCALE GENOMIC DNA]</scope>
    <source>
        <strain evidence="1 2">10N.222.51.A1</strain>
    </source>
</reference>
<evidence type="ECO:0000313" key="2">
    <source>
        <dbReference type="Proteomes" id="UP001570417"/>
    </source>
</evidence>
<gene>
    <name evidence="1" type="ORF">AB4566_09460</name>
</gene>